<dbReference type="InParanoid" id="M1C5I3"/>
<dbReference type="HOGENOM" id="CLU_2113281_0_0_1"/>
<keyword evidence="3" id="KW-1185">Reference proteome</keyword>
<organism evidence="2 3">
    <name type="scientific">Solanum tuberosum</name>
    <name type="common">Potato</name>
    <dbReference type="NCBI Taxonomy" id="4113"/>
    <lineage>
        <taxon>Eukaryota</taxon>
        <taxon>Viridiplantae</taxon>
        <taxon>Streptophyta</taxon>
        <taxon>Embryophyta</taxon>
        <taxon>Tracheophyta</taxon>
        <taxon>Spermatophyta</taxon>
        <taxon>Magnoliopsida</taxon>
        <taxon>eudicotyledons</taxon>
        <taxon>Gunneridae</taxon>
        <taxon>Pentapetalae</taxon>
        <taxon>asterids</taxon>
        <taxon>lamiids</taxon>
        <taxon>Solanales</taxon>
        <taxon>Solanaceae</taxon>
        <taxon>Solanoideae</taxon>
        <taxon>Solaneae</taxon>
        <taxon>Solanum</taxon>
    </lineage>
</organism>
<accession>M1C5I3</accession>
<reference evidence="2" key="2">
    <citation type="submission" date="2015-06" db="UniProtKB">
        <authorList>
            <consortium name="EnsemblPlants"/>
        </authorList>
    </citation>
    <scope>IDENTIFICATION</scope>
    <source>
        <strain evidence="2">DM1-3 516 R44</strain>
    </source>
</reference>
<evidence type="ECO:0000313" key="3">
    <source>
        <dbReference type="Proteomes" id="UP000011115"/>
    </source>
</evidence>
<keyword evidence="1" id="KW-0472">Membrane</keyword>
<dbReference type="AlphaFoldDB" id="M1C5I3"/>
<keyword evidence="1" id="KW-0812">Transmembrane</keyword>
<keyword evidence="1" id="KW-1133">Transmembrane helix</keyword>
<proteinExistence type="predicted"/>
<evidence type="ECO:0000256" key="1">
    <source>
        <dbReference type="SAM" id="Phobius"/>
    </source>
</evidence>
<sequence>MVRKSGQNPNTNYINSLDNLHFHIIDKQFQLERNISRIILWMFSDCFTNRYFLFLEVGWRNIIYICKYILNWGLLLFFCNLNGLQYLYHNIESRLQKTNSGSRLYEIVTGLCCSI</sequence>
<reference evidence="3" key="1">
    <citation type="journal article" date="2011" name="Nature">
        <title>Genome sequence and analysis of the tuber crop potato.</title>
        <authorList>
            <consortium name="The Potato Genome Sequencing Consortium"/>
        </authorList>
    </citation>
    <scope>NUCLEOTIDE SEQUENCE [LARGE SCALE GENOMIC DNA]</scope>
    <source>
        <strain evidence="3">cv. DM1-3 516 R44</strain>
    </source>
</reference>
<feature type="transmembrane region" description="Helical" evidence="1">
    <location>
        <begin position="69"/>
        <end position="88"/>
    </location>
</feature>
<dbReference type="Proteomes" id="UP000011115">
    <property type="component" value="Unassembled WGS sequence"/>
</dbReference>
<dbReference type="PaxDb" id="4113-PGSC0003DMT400060273"/>
<dbReference type="EnsemblPlants" id="PGSC0003DMT400060273">
    <property type="protein sequence ID" value="PGSC0003DMT400060273"/>
    <property type="gene ID" value="PGSC0003DMG401023446"/>
</dbReference>
<dbReference type="Gramene" id="PGSC0003DMT400060273">
    <property type="protein sequence ID" value="PGSC0003DMT400060273"/>
    <property type="gene ID" value="PGSC0003DMG401023446"/>
</dbReference>
<name>M1C5I3_SOLTU</name>
<protein>
    <submittedName>
        <fullName evidence="2">2-oxoisovalerate dehydrogenase</fullName>
    </submittedName>
</protein>
<evidence type="ECO:0000313" key="2">
    <source>
        <dbReference type="EnsemblPlants" id="PGSC0003DMT400060273"/>
    </source>
</evidence>